<organism evidence="2 3">
    <name type="scientific">Runella rosea</name>
    <dbReference type="NCBI Taxonomy" id="2259595"/>
    <lineage>
        <taxon>Bacteria</taxon>
        <taxon>Pseudomonadati</taxon>
        <taxon>Bacteroidota</taxon>
        <taxon>Cytophagia</taxon>
        <taxon>Cytophagales</taxon>
        <taxon>Spirosomataceae</taxon>
        <taxon>Runella</taxon>
    </lineage>
</organism>
<evidence type="ECO:0000259" key="1">
    <source>
        <dbReference type="Pfam" id="PF00425"/>
    </source>
</evidence>
<evidence type="ECO:0000313" key="2">
    <source>
        <dbReference type="EMBL" id="AXE21713.1"/>
    </source>
</evidence>
<accession>A0A344TSU2</accession>
<sequence length="409" mass="45776">MRRIVDSESHTTSRTVLPLHGWQSAYQLGYATALWRLPLQKDKHLIINFGTDIPKTKMMLEDLPSGFAISPFLNLEGEDALFIKADLHIRFDEIGEPVSESYPSTESNSAREAWENGCRNVDLVTKKDRHVNDFPANSSEEFHLQSVKEAIKAIEAGEIQKVVLSRTKHVALPASFSVTGIFERLCDKYPNAFVSLVYLPHLNQIWLGATPETLVSVDRQGIFRTVALAGTQSAFDASGQMIPPKQAPWTQKEIEEQALVSRYIISCFKKIRVREYLEEGPKTAVAGNLMHLRSDYAVDTKAINFPELGTVMLGLLHPTSAVCGMPKLPALEFIQEHEGYDREFYSGYLGPVNIDSETHLFVNLRCMKISNGMATLYGGGGITEDSVPEKEWQETELKCRTLLAVLEES</sequence>
<dbReference type="RefSeq" id="WP_114070454.1">
    <property type="nucleotide sequence ID" value="NZ_CP030850.1"/>
</dbReference>
<evidence type="ECO:0000313" key="3">
    <source>
        <dbReference type="Proteomes" id="UP000251993"/>
    </source>
</evidence>
<reference evidence="2 3" key="1">
    <citation type="submission" date="2018-07" db="EMBL/GenBank/DDBJ databases">
        <title>Genome sequencing of Runella.</title>
        <authorList>
            <person name="Baek M.-G."/>
            <person name="Yi H."/>
        </authorList>
    </citation>
    <scope>NUCLEOTIDE SEQUENCE [LARGE SCALE GENOMIC DNA]</scope>
    <source>
        <strain evidence="2 3">HYN0085</strain>
    </source>
</reference>
<dbReference type="Proteomes" id="UP000251993">
    <property type="component" value="Chromosome"/>
</dbReference>
<dbReference type="PANTHER" id="PTHR42839:SF2">
    <property type="entry name" value="ISOCHORISMATE SYNTHASE ENTC"/>
    <property type="match status" value="1"/>
</dbReference>
<dbReference type="InterPro" id="IPR005801">
    <property type="entry name" value="ADC_synthase"/>
</dbReference>
<dbReference type="Gene3D" id="3.60.120.10">
    <property type="entry name" value="Anthranilate synthase"/>
    <property type="match status" value="1"/>
</dbReference>
<keyword evidence="3" id="KW-1185">Reference proteome</keyword>
<dbReference type="OrthoDB" id="9806579at2"/>
<name>A0A344TSU2_9BACT</name>
<dbReference type="EMBL" id="CP030850">
    <property type="protein sequence ID" value="AXE21713.1"/>
    <property type="molecule type" value="Genomic_DNA"/>
</dbReference>
<protein>
    <submittedName>
        <fullName evidence="2">Isochorismate synthase</fullName>
    </submittedName>
</protein>
<dbReference type="PANTHER" id="PTHR42839">
    <property type="entry name" value="ISOCHORISMATE SYNTHASE ENTC"/>
    <property type="match status" value="1"/>
</dbReference>
<dbReference type="AlphaFoldDB" id="A0A344TSU2"/>
<proteinExistence type="predicted"/>
<feature type="domain" description="Chorismate-utilising enzyme C-terminal" evidence="1">
    <location>
        <begin position="142"/>
        <end position="398"/>
    </location>
</feature>
<dbReference type="InterPro" id="IPR015890">
    <property type="entry name" value="Chorismate_C"/>
</dbReference>
<dbReference type="Pfam" id="PF00425">
    <property type="entry name" value="Chorismate_bind"/>
    <property type="match status" value="1"/>
</dbReference>
<dbReference type="KEGG" id="run:DR864_23800"/>
<dbReference type="SUPFAM" id="SSF56322">
    <property type="entry name" value="ADC synthase"/>
    <property type="match status" value="1"/>
</dbReference>
<gene>
    <name evidence="2" type="ORF">DR864_23800</name>
</gene>